<feature type="transmembrane region" description="Helical" evidence="1">
    <location>
        <begin position="12"/>
        <end position="40"/>
    </location>
</feature>
<dbReference type="KEGG" id="caci:CLOAM0736"/>
<dbReference type="EMBL" id="CU466930">
    <property type="protein sequence ID" value="CAO80619.1"/>
    <property type="molecule type" value="Genomic_DNA"/>
</dbReference>
<dbReference type="HOGENOM" id="CLU_3116141_0_0_0"/>
<evidence type="ECO:0000256" key="1">
    <source>
        <dbReference type="SAM" id="Phobius"/>
    </source>
</evidence>
<keyword evidence="1" id="KW-1133">Transmembrane helix</keyword>
<protein>
    <submittedName>
        <fullName evidence="2">Uncharacterized protein</fullName>
    </submittedName>
</protein>
<organism evidence="2 3">
    <name type="scientific">Cloacimonas acidaminovorans (strain Evry)</name>
    <dbReference type="NCBI Taxonomy" id="459349"/>
    <lineage>
        <taxon>Bacteria</taxon>
        <taxon>Pseudomonadati</taxon>
        <taxon>Candidatus Cloacimonadota</taxon>
        <taxon>Candidatus Cloacimonadia</taxon>
        <taxon>Candidatus Cloacimonadales</taxon>
        <taxon>Candidatus Cloacimonadaceae</taxon>
        <taxon>Candidatus Cloacimonas</taxon>
    </lineage>
</organism>
<keyword evidence="3" id="KW-1185">Reference proteome</keyword>
<evidence type="ECO:0000313" key="3">
    <source>
        <dbReference type="Proteomes" id="UP000002019"/>
    </source>
</evidence>
<accession>B0VH04</accession>
<reference evidence="2 3" key="1">
    <citation type="journal article" date="2008" name="J. Bacteriol.">
        <title>'Candidatus Cloacamonas acidaminovorans': genome sequence reconstruction provides a first glimpse of a new bacterial division.</title>
        <authorList>
            <person name="Pelletier E."/>
            <person name="Kreimeyer A."/>
            <person name="Bocs S."/>
            <person name="Rouy Z."/>
            <person name="Gyapay G."/>
            <person name="Chouari R."/>
            <person name="Riviere D."/>
            <person name="Ganesan A."/>
            <person name="Daegelen P."/>
            <person name="Sghir A."/>
            <person name="Cohen G.N."/>
            <person name="Medigue C."/>
            <person name="Weissenbach J."/>
            <person name="Le Paslier D."/>
        </authorList>
    </citation>
    <scope>NUCLEOTIDE SEQUENCE [LARGE SCALE GENOMIC DNA]</scope>
    <source>
        <strain evidence="3">Evry</strain>
    </source>
</reference>
<keyword evidence="1" id="KW-0472">Membrane</keyword>
<dbReference type="STRING" id="459349.CLOAM0736"/>
<dbReference type="RefSeq" id="WP_015424478.1">
    <property type="nucleotide sequence ID" value="NC_020449.1"/>
</dbReference>
<sequence>MLLLLVSTIENITLALGILVQGMLGIFIFMAVFYLLIYALEHLFRPKEKP</sequence>
<keyword evidence="1" id="KW-0812">Transmembrane</keyword>
<name>B0VH04_CLOAI</name>
<dbReference type="Proteomes" id="UP000002019">
    <property type="component" value="Chromosome"/>
</dbReference>
<proteinExistence type="predicted"/>
<gene>
    <name evidence="2" type="ordered locus">CLOAM0736</name>
</gene>
<evidence type="ECO:0000313" key="2">
    <source>
        <dbReference type="EMBL" id="CAO80619.1"/>
    </source>
</evidence>
<dbReference type="AlphaFoldDB" id="B0VH04"/>